<dbReference type="GO" id="GO:0046872">
    <property type="term" value="F:metal ion binding"/>
    <property type="evidence" value="ECO:0007669"/>
    <property type="project" value="UniProtKB-KW"/>
</dbReference>
<evidence type="ECO:0000256" key="8">
    <source>
        <dbReference type="ARBA" id="ARBA00022553"/>
    </source>
</evidence>
<dbReference type="PRINTS" id="PR00014">
    <property type="entry name" value="FNTYPEIII"/>
</dbReference>
<feature type="compositionally biased region" description="Basic and acidic residues" evidence="22">
    <location>
        <begin position="3543"/>
        <end position="3552"/>
    </location>
</feature>
<feature type="region of interest" description="Disordered" evidence="22">
    <location>
        <begin position="3531"/>
        <end position="3552"/>
    </location>
</feature>
<feature type="region of interest" description="Disordered" evidence="22">
    <location>
        <begin position="41"/>
        <end position="166"/>
    </location>
</feature>
<feature type="domain" description="Fibronectin type-III" evidence="24">
    <location>
        <begin position="2760"/>
        <end position="2855"/>
    </location>
</feature>
<dbReference type="EMBL" id="JASDAP010000005">
    <property type="protein sequence ID" value="KAK1902553.1"/>
    <property type="molecule type" value="Genomic_DNA"/>
</dbReference>
<dbReference type="PANTHER" id="PTHR35971:SF5">
    <property type="entry name" value="OBSCURIN LIKE CYTOSKELETAL ADAPTOR 1"/>
    <property type="match status" value="1"/>
</dbReference>
<feature type="domain" description="Fibronectin type-III" evidence="24">
    <location>
        <begin position="2659"/>
        <end position="2754"/>
    </location>
</feature>
<comment type="catalytic activity">
    <reaction evidence="21">
        <text>L-seryl-[protein] + ATP = O-phospho-L-seryl-[protein] + ADP + H(+)</text>
        <dbReference type="Rhea" id="RHEA:17989"/>
        <dbReference type="Rhea" id="RHEA-COMP:9863"/>
        <dbReference type="Rhea" id="RHEA-COMP:11604"/>
        <dbReference type="ChEBI" id="CHEBI:15378"/>
        <dbReference type="ChEBI" id="CHEBI:29999"/>
        <dbReference type="ChEBI" id="CHEBI:30616"/>
        <dbReference type="ChEBI" id="CHEBI:83421"/>
        <dbReference type="ChEBI" id="CHEBI:456216"/>
        <dbReference type="EC" id="2.7.11.1"/>
    </reaction>
</comment>
<feature type="domain" description="Ig-like" evidence="23">
    <location>
        <begin position="787"/>
        <end position="875"/>
    </location>
</feature>
<dbReference type="SMART" id="SM00408">
    <property type="entry name" value="IGc2"/>
    <property type="match status" value="12"/>
</dbReference>
<keyword evidence="19" id="KW-0393">Immunoglobulin domain</keyword>
<feature type="domain" description="Fibronectin type-III" evidence="24">
    <location>
        <begin position="3057"/>
        <end position="3151"/>
    </location>
</feature>
<feature type="domain" description="Ig-like" evidence="23">
    <location>
        <begin position="1598"/>
        <end position="1656"/>
    </location>
</feature>
<keyword evidence="14" id="KW-0067">ATP-binding</keyword>
<feature type="compositionally biased region" description="Basic and acidic residues" evidence="22">
    <location>
        <begin position="526"/>
        <end position="549"/>
    </location>
</feature>
<dbReference type="InterPro" id="IPR036179">
    <property type="entry name" value="Ig-like_dom_sf"/>
</dbReference>
<evidence type="ECO:0000256" key="3">
    <source>
        <dbReference type="ARBA" id="ARBA00004496"/>
    </source>
</evidence>
<dbReference type="GO" id="GO:0005634">
    <property type="term" value="C:nucleus"/>
    <property type="evidence" value="ECO:0007669"/>
    <property type="project" value="UniProtKB-SubCell"/>
</dbReference>
<keyword evidence="10" id="KW-0479">Metal-binding</keyword>
<keyword evidence="12" id="KW-0547">Nucleotide-binding</keyword>
<dbReference type="InterPro" id="IPR013098">
    <property type="entry name" value="Ig_I-set"/>
</dbReference>
<feature type="domain" description="Ig-like" evidence="23">
    <location>
        <begin position="1922"/>
        <end position="2006"/>
    </location>
</feature>
<feature type="compositionally biased region" description="Acidic residues" evidence="22">
    <location>
        <begin position="634"/>
        <end position="643"/>
    </location>
</feature>
<feature type="domain" description="Ig-like" evidence="23">
    <location>
        <begin position="690"/>
        <end position="776"/>
    </location>
</feature>
<dbReference type="EC" id="2.7.11.1" evidence="5"/>
<accession>A0AAD9FDW9</accession>
<feature type="domain" description="Ig-like" evidence="23">
    <location>
        <begin position="2289"/>
        <end position="2373"/>
    </location>
</feature>
<dbReference type="InterPro" id="IPR007110">
    <property type="entry name" value="Ig-like_dom"/>
</dbReference>
<dbReference type="InterPro" id="IPR003961">
    <property type="entry name" value="FN3_dom"/>
</dbReference>
<dbReference type="FunFam" id="2.60.40.10:FF:000811">
    <property type="entry name" value="Titin a"/>
    <property type="match status" value="1"/>
</dbReference>
<evidence type="ECO:0000256" key="12">
    <source>
        <dbReference type="ARBA" id="ARBA00022741"/>
    </source>
</evidence>
<evidence type="ECO:0000256" key="22">
    <source>
        <dbReference type="SAM" id="MobiDB-lite"/>
    </source>
</evidence>
<dbReference type="FunFam" id="2.60.40.10:FF:001344">
    <property type="entry name" value="titin isoform X1"/>
    <property type="match status" value="1"/>
</dbReference>
<evidence type="ECO:0000256" key="17">
    <source>
        <dbReference type="ARBA" id="ARBA00023157"/>
    </source>
</evidence>
<dbReference type="FunFam" id="2.60.40.10:FF:000127">
    <property type="entry name" value="titin isoform X1"/>
    <property type="match status" value="1"/>
</dbReference>
<evidence type="ECO:0000256" key="4">
    <source>
        <dbReference type="ARBA" id="ARBA00006692"/>
    </source>
</evidence>
<feature type="region of interest" description="Disordered" evidence="22">
    <location>
        <begin position="223"/>
        <end position="682"/>
    </location>
</feature>
<dbReference type="PANTHER" id="PTHR35971">
    <property type="entry name" value="SI:DKEY-31G6.6"/>
    <property type="match status" value="1"/>
</dbReference>
<evidence type="ECO:0000313" key="25">
    <source>
        <dbReference type="EMBL" id="KAK1902553.1"/>
    </source>
</evidence>
<feature type="compositionally biased region" description="Basic and acidic residues" evidence="22">
    <location>
        <begin position="278"/>
        <end position="289"/>
    </location>
</feature>
<feature type="domain" description="Fibronectin type-III" evidence="24">
    <location>
        <begin position="3453"/>
        <end position="3547"/>
    </location>
</feature>
<keyword evidence="15" id="KW-0460">Magnesium</keyword>
<dbReference type="PROSITE" id="PS50853">
    <property type="entry name" value="FN3"/>
    <property type="match status" value="8"/>
</dbReference>
<evidence type="ECO:0000256" key="19">
    <source>
        <dbReference type="ARBA" id="ARBA00023319"/>
    </source>
</evidence>
<feature type="compositionally biased region" description="Basic and acidic residues" evidence="22">
    <location>
        <begin position="128"/>
        <end position="147"/>
    </location>
</feature>
<evidence type="ECO:0000259" key="24">
    <source>
        <dbReference type="PROSITE" id="PS50853"/>
    </source>
</evidence>
<dbReference type="FunFam" id="2.60.40.10:FF:000214">
    <property type="entry name" value="titin isoform X1"/>
    <property type="match status" value="2"/>
</dbReference>
<keyword evidence="17" id="KW-1015">Disulfide bond</keyword>
<feature type="domain" description="Ig-like" evidence="23">
    <location>
        <begin position="2201"/>
        <end position="2286"/>
    </location>
</feature>
<evidence type="ECO:0000256" key="9">
    <source>
        <dbReference type="ARBA" id="ARBA00022679"/>
    </source>
</evidence>
<feature type="compositionally biased region" description="Basic and acidic residues" evidence="22">
    <location>
        <begin position="323"/>
        <end position="407"/>
    </location>
</feature>
<dbReference type="FunFam" id="2.60.40.10:FF:000148">
    <property type="entry name" value="titin isoform X1"/>
    <property type="match status" value="5"/>
</dbReference>
<keyword evidence="26" id="KW-1185">Reference proteome</keyword>
<proteinExistence type="inferred from homology"/>
<dbReference type="Pfam" id="PF07679">
    <property type="entry name" value="I-set"/>
    <property type="match status" value="19"/>
</dbReference>
<evidence type="ECO:0000256" key="15">
    <source>
        <dbReference type="ARBA" id="ARBA00022842"/>
    </source>
</evidence>
<dbReference type="GO" id="GO:0005524">
    <property type="term" value="F:ATP binding"/>
    <property type="evidence" value="ECO:0007669"/>
    <property type="project" value="UniProtKB-KW"/>
</dbReference>
<evidence type="ECO:0000256" key="2">
    <source>
        <dbReference type="ARBA" id="ARBA00004123"/>
    </source>
</evidence>
<protein>
    <recommendedName>
        <fullName evidence="5">non-specific serine/threonine protein kinase</fullName>
        <ecNumber evidence="5">2.7.11.1</ecNumber>
    </recommendedName>
</protein>
<comment type="catalytic activity">
    <reaction evidence="20">
        <text>L-threonyl-[protein] + ATP = O-phospho-L-threonyl-[protein] + ADP + H(+)</text>
        <dbReference type="Rhea" id="RHEA:46608"/>
        <dbReference type="Rhea" id="RHEA-COMP:11060"/>
        <dbReference type="Rhea" id="RHEA-COMP:11605"/>
        <dbReference type="ChEBI" id="CHEBI:15378"/>
        <dbReference type="ChEBI" id="CHEBI:30013"/>
        <dbReference type="ChEBI" id="CHEBI:30616"/>
        <dbReference type="ChEBI" id="CHEBI:61977"/>
        <dbReference type="ChEBI" id="CHEBI:456216"/>
        <dbReference type="EC" id="2.7.11.1"/>
    </reaction>
</comment>
<keyword evidence="18" id="KW-0539">Nucleus</keyword>
<feature type="domain" description="Fibronectin type-III" evidence="24">
    <location>
        <begin position="3253"/>
        <end position="3346"/>
    </location>
</feature>
<dbReference type="Gene3D" id="2.60.40.10">
    <property type="entry name" value="Immunoglobulins"/>
    <property type="match status" value="30"/>
</dbReference>
<keyword evidence="13" id="KW-0418">Kinase</keyword>
<name>A0AAD9FDW9_DISEL</name>
<evidence type="ECO:0000256" key="14">
    <source>
        <dbReference type="ARBA" id="ARBA00022840"/>
    </source>
</evidence>
<evidence type="ECO:0000256" key="7">
    <source>
        <dbReference type="ARBA" id="ARBA00022527"/>
    </source>
</evidence>
<dbReference type="CDD" id="cd00063">
    <property type="entry name" value="FN3"/>
    <property type="match status" value="8"/>
</dbReference>
<dbReference type="FunFam" id="2.60.40.10:FF:001434">
    <property type="entry name" value="titin isoform X1"/>
    <property type="match status" value="1"/>
</dbReference>
<dbReference type="SMART" id="SM00060">
    <property type="entry name" value="FN3"/>
    <property type="match status" value="8"/>
</dbReference>
<dbReference type="FunFam" id="2.60.40.10:FF:000160">
    <property type="entry name" value="Titin a"/>
    <property type="match status" value="1"/>
</dbReference>
<dbReference type="FunFam" id="2.60.40.10:FF:000135">
    <property type="entry name" value="Titin a"/>
    <property type="match status" value="1"/>
</dbReference>
<feature type="compositionally biased region" description="Low complexity" evidence="22">
    <location>
        <begin position="117"/>
        <end position="126"/>
    </location>
</feature>
<evidence type="ECO:0000256" key="11">
    <source>
        <dbReference type="ARBA" id="ARBA00022737"/>
    </source>
</evidence>
<keyword evidence="7" id="KW-0723">Serine/threonine-protein kinase</keyword>
<evidence type="ECO:0000256" key="10">
    <source>
        <dbReference type="ARBA" id="ARBA00022723"/>
    </source>
</evidence>
<dbReference type="InterPro" id="IPR052385">
    <property type="entry name" value="Obscurin/Obscurin-like_Reg"/>
</dbReference>
<dbReference type="FunFam" id="2.60.40.10:FF:000012">
    <property type="entry name" value="titin isoform X1"/>
    <property type="match status" value="1"/>
</dbReference>
<sequence length="3552" mass="399386">MVQKKTTEYGESVNRKSEVEQSCLKADVRYLPPQEVLSLKPEGKERVTLQESSRVPVKGMESPPQVTEALVKPAAPQEESKPQAAVKVQEAAKKPEVTDKTKKLEKKITSQEETKPVAKPKAAAKAQEPTRKVAEEEKPTVVEKISPETEPLLQKKGKVQTEEEGTFEIPTLRKTTRVMKEVEEEQEIIKLKKIPSVQLKEAEEEERPQKVTKTTVFQVEELVHREEAVEMSIASRRPAEEKKPRDKAEVVKKPEVMKPKEKDQKEAPAEAWTRQKPVPKDEKPEDKISLKKTPKAPKEEEPAPPTAALKKVKKLPSDEVEPEVIKLKPFEKPVKPSEEPEKDKKERLDRDSVPFQKLDRVPKEVETKEPSKKPEKAPPEVKEPPAKVPKPVDKKRTPEKEPEEVKAPTKVKKIPTQEQEVESVKLKPFSRPSKEAAEPEKKPAEEKERKPADDLQRRRTSPEEKPKEREPEAKPMKPEIAETPEKKPAKVVEAAPAEKKTTPVKIPEKVPEEPKPLQLKKGVTPKPKEEKEEVALKPLELLKKVELRKTPSPQVEKLKDAEKVPAERRPSMDKLKRVPKAVSPKDSVEAVTLKKVPKKPSPEEAAEPPKPGKGKVPLGKEVSPGAMVRRDSYDWEGEGEEGALEVPGVSRRAKQTPSPGEGRGRGLRPGGKGPTPPEEPFAGFKLKAVPLKFIKKLQDIMLKEAESIGSAAVFECEVSPSTAITTWMKDDCNLRESPKHKFTSDGKDRKLNIIDVQLSDTGEYTCIAKNAGKEISCKAKLIVEELPLKWIKELEEETSAMKGQPLYMTCELNKEKDAIWKKNGEVLKKQAGKIQINVIGMQHALTIQNSTEADTGLISCEVSGQEDVKTSTNVKIIEIIRDWIVKPLRDQHVKPKANATFKCELFKESPNWKWLKGEEEVTPSDKIEIKKEGKELTLTIKNCQPEDVAQYCMEVEGRLYTANLTLGEREAEILKPLASVEVVEKQDAMFETEISEHDVPGEWKLKGEVLTRSPTCEIHMERGVRKLTLKNCQLDHAGEVSYQALNAMTSAMLNVKEIEMDFVVPLKDVSVPEKKQAKFECTITKDVSKVMWYRGDDVITPDQKYDIIDDGKKHMLIINCCEFDDEDAYTIAVLGKMSTARLTVDGIRLKFISPLKDQTVKEGTTARFELELSHENIPVTWYKNDVRIHPSRAVLTHVDGKKHVLEMKEVTLDDTCQIKAEAKGIPSMANLTVIEGDAYFTVKLQDYTAVEKDEVALDCELSKDVEVMWYHNEAEIKPSKMVAIKAEGKRRTLVIKKVANKDKGQYVCDCGTDKTMATLHIEARHIKVVRPVYGVEVFDGETARFEVELSEDDVHGQWKLNGEVLSPSADVEIVEDGAKHTLVLYNCKVPQTGELVFTAANAKCSANLKVKAYEKDEAKFELEISREPKSFRWLKGSQELTNDDKFEIQVEGKRHTLIVKSARYEDEAKYMFEAEDKRTSGKLIIKGIRLEFIKPIKDVTVKERETAEFSVELSHDKIPVVWYKNDVRLHPSKVVHMSEDGKVFTLAFKEVSIDDTSMIKVEAMSKTSEAMLTVLGQYHADEGDLYFTVKLQNYTAVEKDEVVLSCELSKAAGEVRWYKDGDEIFASKNILMQADGKRRMLVIKKAARSSIGSYTCDCGIDKTTADLNIEERDIKVVRPLYSVEVTETETAKFETEISEEDLHATWKLKGEQLHPSPDVEIKDEGARHILVIFNCKLDMAGSIDFSAANAKSSAQLRVKEPAVEFSKPLQDQTVEEEATATLECEVSREKAETLKDFQKFLSSVPLDLGTLIDPDEESFKVFNYFLASSAPHIEFSKPLHDVEVKEKESARFECEVSREDVKVRWFKDGSEIRKGKKYEMVSQGRQHVLIVHKSVFDDEAEYECDAKTIKSSGMLTVVEEEARFSKNLSSVEGTETDSVKLICEVSKPSAEVRWFRGDEELPEGGRYEHIVDGKRRILLIQDLKMADAAEYTCRLSASIKTSGTLKINELAAEFISRPHSVEVVEGEKAEFSCSVSKDTFEVKWLKDGSELQAGDKFSMLSDGKRRSLVIKDSEPKDEGAYVVMIGATRASADLTVLEKLRIITALKDTEAKEGQEVVLNCEVNTEGAKAKWLKKEETVFESSKYVMVQRDNVFSLRIKDAQKGDESEYSINLTNQRGEQAKSACNLSRSSCNLTVKEESMRFVVPLEDIDTQEKNTIVFSCKVNRPNATLKWMKAGQEITFSKRIVYRADKEKHTLTIKDCTLADEGEYTAMAGDSKCTAELIISEAPTDFSIQLKDQTITEFEDAEFTCKLTKDKADPKWYRNGREIREGPRYTFVREGKMCTLRIKECRPEDECEYACGVDDKRSRARLFIDETPVEIIRPPQDAFQAPGSDVVFEVELNKDRVEVKWLRNNMTVVQGDKYQMMSEGKIHRLQVCEIRPRDQGEYRLVVKDKDAKAKLELAAVPQIKTTDQSYVTDARKPIVMAVPYSAYPQAEANWMYNKLSLPKDNIHTSADRTELRLKDPLKSDEGRYKITIKNKHGQGEAFINLEVIDVPGPVKNFQVVDTADGEVSLAWDEPESDGGAKVIAYVVERRDVKRKTWTLATDHSESPEYTVTGLQKDSMYLFRVCARNRVGSGPNVDTDKPVQAKNKFDVPEAPLNVIVGNVTKFGCTVSWDPPESDGGSPITSFIIELRDRTSVKWTPVQITKADELSAIVNDVIENKEYIFRVKAQNKAGEGKPSAASRPVKIMDPIERPSAPLNLVSQDQNKNSVQLSWETPLRNGGSTITGYIIQRCEEGTDKWMRCNTRLCPDLCYNVSGLKYGKKYNYKVFAENAAGLSDPSNTIGPLLADETHFAPSFDLSAFKDGLEVIVPQPLTIRVPITGYPTPVAKWTFREKKLSTDEERVSMTTKSSFTELIVMPSVRPDKGTYTLTLENDVTSVSGDIEVNVIAAPSAPKDFKVLEVTRQHVHLSWEAPEHDGGSPLIGYQVEKRDLSRKTWVKVTAGIQDQELTVTDVMEGKEYLFRVTACNKCGPGEPAYIDEPVNVSSPATIPDPPENLRWRDKSASGIFLTWEPPKYDGGAGIRGYNVDRLQRGTDKWEPCGDMVPELKVQVTGLTEGQWYAYRVRALNKLGASRPCKATDEIQAVDPKEAPEIQLDAKLLAGLTAKAGSKIELPAEVKGKPEPRVKWTKADLVLKAEDRVSIDTTPGHSTVTIAKTQRDDSSTYIIEATNSSGRATATVDVNILDKPGPPAAFDISEITNETCFLAWNPPRDDGGSRVTNYIVERRNVESEIWHRLSSTVKQTTYKAVGLTKFKEYLFRVFAENQFGVGPPAEHLPIIARYPFDTPGAPYKLEASDIAKDSVTLAWYEPDEDGGSPITGYWVERYEADLNKWIRCNKLPIKDTNYRVKGLPTRKKYKFRVLAENLSGTGKPSAETDQILIKDPIDPPWAPGKPTVKDVARTSCFLMWTKPEHDGGAKIEGYVIEMLKSGTTDWIRVAENINLLEHSLQGLMEKQEYSFRVRAVNVAGESEPSEPSEPVLCKERLSKRH</sequence>
<feature type="domain" description="Ig-like" evidence="23">
    <location>
        <begin position="1226"/>
        <end position="1308"/>
    </location>
</feature>
<dbReference type="InterPro" id="IPR003599">
    <property type="entry name" value="Ig_sub"/>
</dbReference>
<feature type="domain" description="Fibronectin type-III" evidence="24">
    <location>
        <begin position="2559"/>
        <end position="2653"/>
    </location>
</feature>
<dbReference type="GO" id="GO:0005516">
    <property type="term" value="F:calmodulin binding"/>
    <property type="evidence" value="ECO:0007669"/>
    <property type="project" value="UniProtKB-KW"/>
</dbReference>
<evidence type="ECO:0000256" key="1">
    <source>
        <dbReference type="ARBA" id="ARBA00001946"/>
    </source>
</evidence>
<feature type="domain" description="Ig-like" evidence="23">
    <location>
        <begin position="2098"/>
        <end position="2188"/>
    </location>
</feature>
<keyword evidence="6" id="KW-0963">Cytoplasm</keyword>
<comment type="caution">
    <text evidence="25">The sequence shown here is derived from an EMBL/GenBank/DDBJ whole genome shotgun (WGS) entry which is preliminary data.</text>
</comment>
<gene>
    <name evidence="25" type="ORF">KUDE01_005514</name>
</gene>
<dbReference type="InterPro" id="IPR036116">
    <property type="entry name" value="FN3_sf"/>
</dbReference>
<feature type="domain" description="Ig-like" evidence="23">
    <location>
        <begin position="1831"/>
        <end position="1916"/>
    </location>
</feature>
<organism evidence="25 26">
    <name type="scientific">Dissostichus eleginoides</name>
    <name type="common">Patagonian toothfish</name>
    <name type="synonym">Dissostichus amissus</name>
    <dbReference type="NCBI Taxonomy" id="100907"/>
    <lineage>
        <taxon>Eukaryota</taxon>
        <taxon>Metazoa</taxon>
        <taxon>Chordata</taxon>
        <taxon>Craniata</taxon>
        <taxon>Vertebrata</taxon>
        <taxon>Euteleostomi</taxon>
        <taxon>Actinopterygii</taxon>
        <taxon>Neopterygii</taxon>
        <taxon>Teleostei</taxon>
        <taxon>Neoteleostei</taxon>
        <taxon>Acanthomorphata</taxon>
        <taxon>Eupercaria</taxon>
        <taxon>Perciformes</taxon>
        <taxon>Notothenioidei</taxon>
        <taxon>Nototheniidae</taxon>
        <taxon>Dissostichus</taxon>
    </lineage>
</organism>
<dbReference type="CDD" id="cd00096">
    <property type="entry name" value="Ig"/>
    <property type="match status" value="1"/>
</dbReference>
<feature type="region of interest" description="Disordered" evidence="22">
    <location>
        <begin position="1"/>
        <end position="21"/>
    </location>
</feature>
<dbReference type="Pfam" id="PF00041">
    <property type="entry name" value="fn3"/>
    <property type="match status" value="8"/>
</dbReference>
<feature type="domain" description="Fibronectin type-III" evidence="24">
    <location>
        <begin position="2957"/>
        <end position="3052"/>
    </location>
</feature>
<evidence type="ECO:0000256" key="5">
    <source>
        <dbReference type="ARBA" id="ARBA00012513"/>
    </source>
</evidence>
<feature type="compositionally biased region" description="Basic and acidic residues" evidence="22">
    <location>
        <begin position="556"/>
        <end position="576"/>
    </location>
</feature>
<evidence type="ECO:0000256" key="18">
    <source>
        <dbReference type="ARBA" id="ARBA00023242"/>
    </source>
</evidence>
<feature type="compositionally biased region" description="Basic and acidic residues" evidence="22">
    <location>
        <begin position="90"/>
        <end position="116"/>
    </location>
</feature>
<keyword evidence="11" id="KW-0677">Repeat</keyword>
<comment type="similarity">
    <text evidence="4">Belongs to the protein kinase superfamily. CAMK Ser/Thr protein kinase family.</text>
</comment>
<evidence type="ECO:0000256" key="21">
    <source>
        <dbReference type="ARBA" id="ARBA00048679"/>
    </source>
</evidence>
<dbReference type="GO" id="GO:0030017">
    <property type="term" value="C:sarcomere"/>
    <property type="evidence" value="ECO:0007669"/>
    <property type="project" value="UniProtKB-ARBA"/>
</dbReference>
<dbReference type="FunFam" id="2.60.40.10:FF:000050">
    <property type="entry name" value="Titin isoform B"/>
    <property type="match status" value="10"/>
</dbReference>
<dbReference type="FunFam" id="2.60.40.10:FF:001350">
    <property type="entry name" value="titin isoform X1"/>
    <property type="match status" value="1"/>
</dbReference>
<evidence type="ECO:0000256" key="20">
    <source>
        <dbReference type="ARBA" id="ARBA00047899"/>
    </source>
</evidence>
<dbReference type="FunFam" id="2.60.40.10:FF:000002">
    <property type="entry name" value="Titin a"/>
    <property type="match status" value="1"/>
</dbReference>
<keyword evidence="16" id="KW-0112">Calmodulin-binding</keyword>
<feature type="domain" description="Ig-like" evidence="23">
    <location>
        <begin position="3155"/>
        <end position="3246"/>
    </location>
</feature>
<dbReference type="InterPro" id="IPR013783">
    <property type="entry name" value="Ig-like_fold"/>
</dbReference>
<feature type="compositionally biased region" description="Basic and acidic residues" evidence="22">
    <location>
        <begin position="1"/>
        <end position="19"/>
    </location>
</feature>
<dbReference type="FunFam" id="2.60.40.10:FF:000056">
    <property type="entry name" value="twitchin isoform X4"/>
    <property type="match status" value="1"/>
</dbReference>
<dbReference type="SUPFAM" id="SSF48726">
    <property type="entry name" value="Immunoglobulin"/>
    <property type="match status" value="22"/>
</dbReference>
<evidence type="ECO:0000313" key="26">
    <source>
        <dbReference type="Proteomes" id="UP001228049"/>
    </source>
</evidence>
<dbReference type="PROSITE" id="PS50835">
    <property type="entry name" value="IG_LIKE"/>
    <property type="match status" value="11"/>
</dbReference>
<evidence type="ECO:0000259" key="23">
    <source>
        <dbReference type="PROSITE" id="PS50835"/>
    </source>
</evidence>
<feature type="compositionally biased region" description="Low complexity" evidence="22">
    <location>
        <begin position="516"/>
        <end position="525"/>
    </location>
</feature>
<comment type="cofactor">
    <cofactor evidence="1">
        <name>Mg(2+)</name>
        <dbReference type="ChEBI" id="CHEBI:18420"/>
    </cofactor>
</comment>
<keyword evidence="9" id="KW-0808">Transferase</keyword>
<keyword evidence="8" id="KW-0597">Phosphoprotein</keyword>
<dbReference type="SMART" id="SM00409">
    <property type="entry name" value="IG"/>
    <property type="match status" value="20"/>
</dbReference>
<evidence type="ECO:0000256" key="6">
    <source>
        <dbReference type="ARBA" id="ARBA00022490"/>
    </source>
</evidence>
<feature type="compositionally biased region" description="Basic and acidic residues" evidence="22">
    <location>
        <begin position="237"/>
        <end position="268"/>
    </location>
</feature>
<dbReference type="FunFam" id="2.60.40.10:FF:000003">
    <property type="entry name" value="Titin isoform E"/>
    <property type="match status" value="1"/>
</dbReference>
<reference evidence="25" key="1">
    <citation type="submission" date="2023-04" db="EMBL/GenBank/DDBJ databases">
        <title>Chromosome-level genome of Chaenocephalus aceratus.</title>
        <authorList>
            <person name="Park H."/>
        </authorList>
    </citation>
    <scope>NUCLEOTIDE SEQUENCE</scope>
    <source>
        <strain evidence="25">DE</strain>
        <tissue evidence="25">Muscle</tissue>
    </source>
</reference>
<feature type="domain" description="Fibronectin type-III" evidence="24">
    <location>
        <begin position="3352"/>
        <end position="3447"/>
    </location>
</feature>
<evidence type="ECO:0000256" key="13">
    <source>
        <dbReference type="ARBA" id="ARBA00022777"/>
    </source>
</evidence>
<dbReference type="GO" id="GO:0004674">
    <property type="term" value="F:protein serine/threonine kinase activity"/>
    <property type="evidence" value="ECO:0007669"/>
    <property type="project" value="UniProtKB-KW"/>
</dbReference>
<evidence type="ECO:0000256" key="16">
    <source>
        <dbReference type="ARBA" id="ARBA00022860"/>
    </source>
</evidence>
<feature type="domain" description="Ig-like" evidence="23">
    <location>
        <begin position="2012"/>
        <end position="2095"/>
    </location>
</feature>
<comment type="subcellular location">
    <subcellularLocation>
        <location evidence="3">Cytoplasm</location>
    </subcellularLocation>
    <subcellularLocation>
        <location evidence="2">Nucleus</location>
    </subcellularLocation>
</comment>
<feature type="compositionally biased region" description="Basic and acidic residues" evidence="22">
    <location>
        <begin position="432"/>
        <end position="515"/>
    </location>
</feature>
<dbReference type="SUPFAM" id="SSF49265">
    <property type="entry name" value="Fibronectin type III"/>
    <property type="match status" value="5"/>
</dbReference>
<dbReference type="Proteomes" id="UP001228049">
    <property type="component" value="Unassembled WGS sequence"/>
</dbReference>
<dbReference type="InterPro" id="IPR003598">
    <property type="entry name" value="Ig_sub2"/>
</dbReference>